<evidence type="ECO:0000313" key="3">
    <source>
        <dbReference type="Proteomes" id="UP000001692"/>
    </source>
</evidence>
<feature type="region of interest" description="Disordered" evidence="1">
    <location>
        <begin position="1"/>
        <end position="22"/>
    </location>
</feature>
<dbReference type="Proteomes" id="UP000001692">
    <property type="component" value="Chromosome 1"/>
</dbReference>
<name>B2AGQ6_CUPTR</name>
<evidence type="ECO:0000256" key="1">
    <source>
        <dbReference type="SAM" id="MobiDB-lite"/>
    </source>
</evidence>
<dbReference type="KEGG" id="cti:RALTA_A0285"/>
<dbReference type="AlphaFoldDB" id="B2AGQ6"/>
<keyword evidence="3" id="KW-1185">Reference proteome</keyword>
<organism evidence="2 3">
    <name type="scientific">Cupriavidus taiwanensis (strain DSM 17343 / BCRC 17206 / CCUG 44338 / CIP 107171 / LMG 19424 / R1)</name>
    <name type="common">Ralstonia taiwanensis (strain LMG 19424)</name>
    <dbReference type="NCBI Taxonomy" id="977880"/>
    <lineage>
        <taxon>Bacteria</taxon>
        <taxon>Pseudomonadati</taxon>
        <taxon>Pseudomonadota</taxon>
        <taxon>Betaproteobacteria</taxon>
        <taxon>Burkholderiales</taxon>
        <taxon>Burkholderiaceae</taxon>
        <taxon>Cupriavidus</taxon>
    </lineage>
</organism>
<sequence>MRFISQSWGEEEGPSRFPPESPPAVWNAIPKSCIANHSASDAHPGRWRPDRTVRANQDVLVPGDHCDKLAHYRALPIHGQGRDLTARLARRLILCMGQDAAIALPAAPALCLRQSATGAS</sequence>
<proteinExistence type="predicted"/>
<reference evidence="2 3" key="1">
    <citation type="journal article" date="2008" name="Genome Res.">
        <title>Genome sequence of the beta-rhizobium Cupriavidus taiwanensis and comparative genomics of rhizobia.</title>
        <authorList>
            <person name="Amadou C."/>
            <person name="Pascal G."/>
            <person name="Mangenot S."/>
            <person name="Glew M."/>
            <person name="Bontemps C."/>
            <person name="Capela D."/>
            <person name="Carrere S."/>
            <person name="Cruveiller S."/>
            <person name="Dossat C."/>
            <person name="Lajus A."/>
            <person name="Marchetti M."/>
            <person name="Poinsot V."/>
            <person name="Rouy Z."/>
            <person name="Servin B."/>
            <person name="Saad M."/>
            <person name="Schenowitz C."/>
            <person name="Barbe V."/>
            <person name="Batut J."/>
            <person name="Medigue C."/>
            <person name="Masson-Boivin C."/>
        </authorList>
    </citation>
    <scope>NUCLEOTIDE SEQUENCE [LARGE SCALE GENOMIC DNA]</scope>
    <source>
        <strain evidence="3">DSM 17343 / BCRC 17206 / CCUG 44338 / CIP 107171 / LMG 19424 / R1</strain>
    </source>
</reference>
<protein>
    <submittedName>
        <fullName evidence="2">Uncharacterized protein</fullName>
    </submittedName>
</protein>
<dbReference type="EMBL" id="CU633749">
    <property type="protein sequence ID" value="CAP62955.1"/>
    <property type="molecule type" value="Genomic_DNA"/>
</dbReference>
<accession>B2AGQ6</accession>
<gene>
    <name evidence="2" type="ordered locus">RALTA_A0285</name>
</gene>
<evidence type="ECO:0000313" key="2">
    <source>
        <dbReference type="EMBL" id="CAP62955.1"/>
    </source>
</evidence>
<dbReference type="HOGENOM" id="CLU_2045780_0_0_4"/>